<sequence length="148" mass="16426">MKKIEHIGIAVKDLEAAGKIYETLLNTDCYKTEKVKSEGVETAFYQVGESKIELLGATTKESPIAKFLEKKGEGIHHIAFAVDDIKAEMERLKGEGYVLLNEEPKKGADNKLVAFLHPKSANGVLVELCQEIVEEPERIPEGDEVWDA</sequence>
<dbReference type="PANTHER" id="PTHR43048">
    <property type="entry name" value="METHYLMALONYL-COA EPIMERASE"/>
    <property type="match status" value="1"/>
</dbReference>
<dbReference type="SUPFAM" id="SSF54593">
    <property type="entry name" value="Glyoxalase/Bleomycin resistance protein/Dihydroxybiphenyl dioxygenase"/>
    <property type="match status" value="1"/>
</dbReference>
<dbReference type="Pfam" id="PF13669">
    <property type="entry name" value="Glyoxalase_4"/>
    <property type="match status" value="1"/>
</dbReference>
<dbReference type="RefSeq" id="WP_380749309.1">
    <property type="nucleotide sequence ID" value="NZ_JBHULT010000006.1"/>
</dbReference>
<keyword evidence="5" id="KW-1185">Reference proteome</keyword>
<protein>
    <submittedName>
        <fullName evidence="4">Methylmalonyl-CoA epimerase</fullName>
        <ecNumber evidence="4">5.1.99.1</ecNumber>
    </submittedName>
</protein>
<proteinExistence type="inferred from homology"/>
<feature type="domain" description="VOC" evidence="3">
    <location>
        <begin position="3"/>
        <end position="131"/>
    </location>
</feature>
<comment type="caution">
    <text evidence="4">The sequence shown here is derived from an EMBL/GenBank/DDBJ whole genome shotgun (WGS) entry which is preliminary data.</text>
</comment>
<organism evidence="4 5">
    <name type="scientific">Salinimicrobium flavum</name>
    <dbReference type="NCBI Taxonomy" id="1737065"/>
    <lineage>
        <taxon>Bacteria</taxon>
        <taxon>Pseudomonadati</taxon>
        <taxon>Bacteroidota</taxon>
        <taxon>Flavobacteriia</taxon>
        <taxon>Flavobacteriales</taxon>
        <taxon>Flavobacteriaceae</taxon>
        <taxon>Salinimicrobium</taxon>
    </lineage>
</organism>
<name>A0ABW5IUG1_9FLAO</name>
<evidence type="ECO:0000259" key="3">
    <source>
        <dbReference type="PROSITE" id="PS51819"/>
    </source>
</evidence>
<dbReference type="PANTHER" id="PTHR43048:SF3">
    <property type="entry name" value="METHYLMALONYL-COA EPIMERASE, MITOCHONDRIAL"/>
    <property type="match status" value="1"/>
</dbReference>
<dbReference type="EMBL" id="JBHULT010000006">
    <property type="protein sequence ID" value="MFD2517331.1"/>
    <property type="molecule type" value="Genomic_DNA"/>
</dbReference>
<dbReference type="CDD" id="cd07249">
    <property type="entry name" value="MMCE"/>
    <property type="match status" value="1"/>
</dbReference>
<evidence type="ECO:0000313" key="5">
    <source>
        <dbReference type="Proteomes" id="UP001597468"/>
    </source>
</evidence>
<dbReference type="InterPro" id="IPR037523">
    <property type="entry name" value="VOC_core"/>
</dbReference>
<evidence type="ECO:0000256" key="1">
    <source>
        <dbReference type="ARBA" id="ARBA00009308"/>
    </source>
</evidence>
<evidence type="ECO:0000313" key="4">
    <source>
        <dbReference type="EMBL" id="MFD2517331.1"/>
    </source>
</evidence>
<keyword evidence="2" id="KW-0479">Metal-binding</keyword>
<dbReference type="Proteomes" id="UP001597468">
    <property type="component" value="Unassembled WGS sequence"/>
</dbReference>
<accession>A0ABW5IUG1</accession>
<dbReference type="EC" id="5.1.99.1" evidence="4"/>
<comment type="similarity">
    <text evidence="1">Belongs to the methylmalonyl-CoA epimerase family.</text>
</comment>
<reference evidence="5" key="1">
    <citation type="journal article" date="2019" name="Int. J. Syst. Evol. Microbiol.">
        <title>The Global Catalogue of Microorganisms (GCM) 10K type strain sequencing project: providing services to taxonomists for standard genome sequencing and annotation.</title>
        <authorList>
            <consortium name="The Broad Institute Genomics Platform"/>
            <consortium name="The Broad Institute Genome Sequencing Center for Infectious Disease"/>
            <person name="Wu L."/>
            <person name="Ma J."/>
        </authorList>
    </citation>
    <scope>NUCLEOTIDE SEQUENCE [LARGE SCALE GENOMIC DNA]</scope>
    <source>
        <strain evidence="5">KCTC 42585</strain>
    </source>
</reference>
<dbReference type="InterPro" id="IPR017515">
    <property type="entry name" value="MeMalonyl-CoA_epimerase"/>
</dbReference>
<keyword evidence="4" id="KW-0413">Isomerase</keyword>
<gene>
    <name evidence="4" type="primary">mce</name>
    <name evidence="4" type="ORF">ACFSTG_05450</name>
</gene>
<evidence type="ECO:0000256" key="2">
    <source>
        <dbReference type="ARBA" id="ARBA00022723"/>
    </source>
</evidence>
<dbReference type="NCBIfam" id="TIGR03081">
    <property type="entry name" value="metmalonyl_epim"/>
    <property type="match status" value="1"/>
</dbReference>
<dbReference type="InterPro" id="IPR029068">
    <property type="entry name" value="Glyas_Bleomycin-R_OHBP_Dase"/>
</dbReference>
<dbReference type="Gene3D" id="3.10.180.10">
    <property type="entry name" value="2,3-Dihydroxybiphenyl 1,2-Dioxygenase, domain 1"/>
    <property type="match status" value="1"/>
</dbReference>
<dbReference type="PROSITE" id="PS51819">
    <property type="entry name" value="VOC"/>
    <property type="match status" value="1"/>
</dbReference>
<dbReference type="GO" id="GO:0004493">
    <property type="term" value="F:methylmalonyl-CoA epimerase activity"/>
    <property type="evidence" value="ECO:0007669"/>
    <property type="project" value="UniProtKB-EC"/>
</dbReference>
<dbReference type="InterPro" id="IPR051785">
    <property type="entry name" value="MMCE/EMCE_epimerase"/>
</dbReference>